<dbReference type="PANTHER" id="PTHR32063">
    <property type="match status" value="1"/>
</dbReference>
<keyword evidence="4" id="KW-1185">Reference proteome</keyword>
<feature type="transmembrane region" description="Helical" evidence="2">
    <location>
        <begin position="954"/>
        <end position="974"/>
    </location>
</feature>
<dbReference type="RefSeq" id="WP_147932153.1">
    <property type="nucleotide sequence ID" value="NZ_VOXD01000033.1"/>
</dbReference>
<dbReference type="OrthoDB" id="9809409at2"/>
<organism evidence="3 4">
    <name type="scientific">Neolewinella aurantiaca</name>
    <dbReference type="NCBI Taxonomy" id="2602767"/>
    <lineage>
        <taxon>Bacteria</taxon>
        <taxon>Pseudomonadati</taxon>
        <taxon>Bacteroidota</taxon>
        <taxon>Saprospiria</taxon>
        <taxon>Saprospirales</taxon>
        <taxon>Lewinellaceae</taxon>
        <taxon>Neolewinella</taxon>
    </lineage>
</organism>
<feature type="region of interest" description="Disordered" evidence="1">
    <location>
        <begin position="234"/>
        <end position="254"/>
    </location>
</feature>
<dbReference type="SUPFAM" id="SSF82693">
    <property type="entry name" value="Multidrug efflux transporter AcrB pore domain, PN1, PN2, PC1 and PC2 subdomains"/>
    <property type="match status" value="1"/>
</dbReference>
<proteinExistence type="predicted"/>
<feature type="transmembrane region" description="Helical" evidence="2">
    <location>
        <begin position="431"/>
        <end position="450"/>
    </location>
</feature>
<dbReference type="EMBL" id="VOXD01000033">
    <property type="protein sequence ID" value="TXF87699.1"/>
    <property type="molecule type" value="Genomic_DNA"/>
</dbReference>
<evidence type="ECO:0000256" key="1">
    <source>
        <dbReference type="SAM" id="MobiDB-lite"/>
    </source>
</evidence>
<dbReference type="GO" id="GO:0042910">
    <property type="term" value="F:xenobiotic transmembrane transporter activity"/>
    <property type="evidence" value="ECO:0007669"/>
    <property type="project" value="TreeGrafter"/>
</dbReference>
<name>A0A5C7FP72_9BACT</name>
<feature type="transmembrane region" description="Helical" evidence="2">
    <location>
        <begin position="986"/>
        <end position="1007"/>
    </location>
</feature>
<dbReference type="Gene3D" id="1.20.1640.10">
    <property type="entry name" value="Multidrug efflux transporter AcrB transmembrane domain"/>
    <property type="match status" value="3"/>
</dbReference>
<dbReference type="Gene3D" id="3.30.2090.10">
    <property type="entry name" value="Multidrug efflux transporter AcrB TolC docking domain, DN and DC subdomains"/>
    <property type="match status" value="2"/>
</dbReference>
<dbReference type="PRINTS" id="PR00702">
    <property type="entry name" value="ACRIFLAVINRP"/>
</dbReference>
<comment type="caution">
    <text evidence="3">The sequence shown here is derived from an EMBL/GenBank/DDBJ whole genome shotgun (WGS) entry which is preliminary data.</text>
</comment>
<feature type="transmembrane region" description="Helical" evidence="2">
    <location>
        <begin position="1028"/>
        <end position="1047"/>
    </location>
</feature>
<dbReference type="GO" id="GO:0005886">
    <property type="term" value="C:plasma membrane"/>
    <property type="evidence" value="ECO:0007669"/>
    <property type="project" value="TreeGrafter"/>
</dbReference>
<feature type="transmembrane region" description="Helical" evidence="2">
    <location>
        <begin position="372"/>
        <end position="392"/>
    </location>
</feature>
<feature type="transmembrane region" description="Helical" evidence="2">
    <location>
        <begin position="560"/>
        <end position="576"/>
    </location>
</feature>
<keyword evidence="2" id="KW-0812">Transmembrane</keyword>
<feature type="compositionally biased region" description="Low complexity" evidence="1">
    <location>
        <begin position="490"/>
        <end position="503"/>
    </location>
</feature>
<evidence type="ECO:0000256" key="2">
    <source>
        <dbReference type="SAM" id="Phobius"/>
    </source>
</evidence>
<dbReference type="Gene3D" id="3.30.70.1440">
    <property type="entry name" value="Multidrug efflux transporter AcrB pore domain"/>
    <property type="match status" value="1"/>
</dbReference>
<dbReference type="Gene3D" id="3.30.70.1320">
    <property type="entry name" value="Multidrug efflux transporter AcrB pore domain like"/>
    <property type="match status" value="1"/>
</dbReference>
<dbReference type="InterPro" id="IPR001036">
    <property type="entry name" value="Acrflvin-R"/>
</dbReference>
<keyword evidence="2" id="KW-1133">Transmembrane helix</keyword>
<dbReference type="Gene3D" id="3.30.70.1430">
    <property type="entry name" value="Multidrug efflux transporter AcrB pore domain"/>
    <property type="match status" value="2"/>
</dbReference>
<dbReference type="Pfam" id="PF00873">
    <property type="entry name" value="ACR_tran"/>
    <property type="match status" value="2"/>
</dbReference>
<dbReference type="InterPro" id="IPR027463">
    <property type="entry name" value="AcrB_DN_DC_subdom"/>
</dbReference>
<accession>A0A5C7FP72</accession>
<dbReference type="Proteomes" id="UP000321907">
    <property type="component" value="Unassembled WGS sequence"/>
</dbReference>
<sequence>MRPYPTILLLTALAIVGYLLLPRLSIRWQPGNGAVNLRVSYSWSGAGPEALEGQVTAPLEAAFALVRDVEEITSVSRAGRGSISLKLRRDADGDFIRFNVASQIRRIYSGLPDGVGYPTLSYTSGNDDNKTDLPVMTYTLSGPADPSELYRYASEQVVPRLSLLRGLNRMEVAGGNRPHWRISLNPERVATAGLSQAAITAHLQSYFQRSGLGFLSERNEKLYAYLDGGTPPLGAGGQNLDGSTSPSGAGGQWANIPLPATSQRQLRLGDLATIERVPLPPRGFYRINGENSIRLLAYATDDANRIALASELGTRVRALENDLRAGYALSLEDDATRFLRDELAKTRSRTALSMGILLLFVLIAYRSVRRLGVVVFSLAVNLGLAFLCYWLFGVELNLYAFAGIAVSFGIMIDNIIIVLDGLRRPGGALGPAIIGATLTTLAGLSVIWFLSDELRTQLFELARVMAINLATSVLVALTLVPGLVGGAGNREPGGSSRESGVGSRYRKHRSRRYAYSPKAKERSELSGAHGSDSKLPTPDSRLQTLYSKLLSFLLNHKKKVLLATILAFGLPLWWLPNKVDDFPLYNKTIGSDFYRDQLRPHLNKYLGGSFRLFSYYVYEGGGYRAPEETRLYVGAALPDGATLAQLNEVVGQVEAYLGRFPDKIERFTAQVYSGQNARLEITFPPPSPFGGRGASGFPYTLKNRLTAYASNFGGVKWNIYGVGQGFSNDSGGRPVSFNVTLKGYNQAGLDEQSGHLAELLLKHPRVQEVNTDANISWWEKDRYEYRLNVRAPDLARQGLSPSDLSASLAWFNRNEQPNFYLSGGDPVALTAENPRRYDRWRLENWSVPRDSMQFDFSTVASLEKRVAPQALHKENQQYLRLVSFEYLGSPRFGNKHLTACLDTLRAGLPLGFTVERRSFSYDQEAKQLTYLMGLAVLLIFFICAVLFESLRQALNIIFLIPISCIGIFITFYYFNVRLDQGGYTSFLLVTGLAVNGLILVVNEFNYLRKCNPEWMEAQLYATAIRHKILPIVLTVISTAAGLIPFLLGGRNEVFWYALAAGTIGGLVFSLLVILLISPVFFLRRPRE</sequence>
<dbReference type="AlphaFoldDB" id="A0A5C7FP72"/>
<feature type="transmembrane region" description="Helical" evidence="2">
    <location>
        <begin position="1053"/>
        <end position="1082"/>
    </location>
</feature>
<dbReference type="SUPFAM" id="SSF82866">
    <property type="entry name" value="Multidrug efflux transporter AcrB transmembrane domain"/>
    <property type="match status" value="2"/>
</dbReference>
<protein>
    <submittedName>
        <fullName evidence="3">Efflux RND transporter permease subunit</fullName>
    </submittedName>
</protein>
<dbReference type="PANTHER" id="PTHR32063:SF0">
    <property type="entry name" value="SWARMING MOTILITY PROTEIN SWRC"/>
    <property type="match status" value="1"/>
</dbReference>
<keyword evidence="2" id="KW-0472">Membrane</keyword>
<feature type="region of interest" description="Disordered" evidence="1">
    <location>
        <begin position="490"/>
        <end position="536"/>
    </location>
</feature>
<reference evidence="3 4" key="1">
    <citation type="submission" date="2019-08" db="EMBL/GenBank/DDBJ databases">
        <title>Lewinella sp. strain SSH13 Genome sequencing and assembly.</title>
        <authorList>
            <person name="Kim I."/>
        </authorList>
    </citation>
    <scope>NUCLEOTIDE SEQUENCE [LARGE SCALE GENOMIC DNA]</scope>
    <source>
        <strain evidence="3 4">SSH13</strain>
    </source>
</reference>
<evidence type="ECO:0000313" key="3">
    <source>
        <dbReference type="EMBL" id="TXF87699.1"/>
    </source>
</evidence>
<feature type="transmembrane region" description="Helical" evidence="2">
    <location>
        <begin position="398"/>
        <end position="419"/>
    </location>
</feature>
<gene>
    <name evidence="3" type="ORF">FUA23_17975</name>
</gene>
<feature type="transmembrane region" description="Helical" evidence="2">
    <location>
        <begin position="928"/>
        <end position="947"/>
    </location>
</feature>
<feature type="transmembrane region" description="Helical" evidence="2">
    <location>
        <begin position="462"/>
        <end position="487"/>
    </location>
</feature>
<feature type="transmembrane region" description="Helical" evidence="2">
    <location>
        <begin position="348"/>
        <end position="365"/>
    </location>
</feature>
<evidence type="ECO:0000313" key="4">
    <source>
        <dbReference type="Proteomes" id="UP000321907"/>
    </source>
</evidence>